<feature type="chain" id="PRO_5025373780" evidence="7">
    <location>
        <begin position="23"/>
        <end position="724"/>
    </location>
</feature>
<dbReference type="PRINTS" id="PR01407">
    <property type="entry name" value="BUTYPHLNCDUF"/>
</dbReference>
<dbReference type="PANTHER" id="PTHR31594:SF16">
    <property type="entry name" value="SI:CH211-281L24.3"/>
    <property type="match status" value="1"/>
</dbReference>
<organism evidence="9 10">
    <name type="scientific">Oreochromis niloticus</name>
    <name type="common">Nile tilapia</name>
    <name type="synonym">Tilapia nilotica</name>
    <dbReference type="NCBI Taxonomy" id="8128"/>
    <lineage>
        <taxon>Eukaryota</taxon>
        <taxon>Metazoa</taxon>
        <taxon>Chordata</taxon>
        <taxon>Craniata</taxon>
        <taxon>Vertebrata</taxon>
        <taxon>Euteleostomi</taxon>
        <taxon>Actinopterygii</taxon>
        <taxon>Neopterygii</taxon>
        <taxon>Teleostei</taxon>
        <taxon>Neoteleostei</taxon>
        <taxon>Acanthomorphata</taxon>
        <taxon>Ovalentaria</taxon>
        <taxon>Cichlomorphae</taxon>
        <taxon>Cichliformes</taxon>
        <taxon>Cichlidae</taxon>
        <taxon>African cichlids</taxon>
        <taxon>Pseudocrenilabrinae</taxon>
        <taxon>Oreochromini</taxon>
        <taxon>Oreochromis</taxon>
    </lineage>
</organism>
<dbReference type="FunCoup" id="A0A669BLP7">
    <property type="interactions" value="16"/>
</dbReference>
<dbReference type="OMA" id="ELDAKCF"/>
<evidence type="ECO:0000259" key="8">
    <source>
        <dbReference type="PROSITE" id="PS50188"/>
    </source>
</evidence>
<feature type="domain" description="B30.2/SPRY" evidence="8">
    <location>
        <begin position="529"/>
        <end position="724"/>
    </location>
</feature>
<dbReference type="InterPro" id="IPR043136">
    <property type="entry name" value="B30.2/SPRY_sf"/>
</dbReference>
<dbReference type="InterPro" id="IPR001870">
    <property type="entry name" value="B30.2/SPRY"/>
</dbReference>
<proteinExistence type="inferred from homology"/>
<dbReference type="CDD" id="cd16040">
    <property type="entry name" value="SPRY_PRY_SNTX"/>
    <property type="match status" value="1"/>
</dbReference>
<dbReference type="InterPro" id="IPR013320">
    <property type="entry name" value="ConA-like_dom_sf"/>
</dbReference>
<gene>
    <name evidence="9" type="primary">LOC100698413</name>
</gene>
<evidence type="ECO:0000256" key="1">
    <source>
        <dbReference type="ARBA" id="ARBA00004613"/>
    </source>
</evidence>
<evidence type="ECO:0000256" key="4">
    <source>
        <dbReference type="ARBA" id="ARBA00022656"/>
    </source>
</evidence>
<dbReference type="InterPro" id="IPR006574">
    <property type="entry name" value="PRY"/>
</dbReference>
<reference evidence="9" key="1">
    <citation type="submission" date="2025-08" db="UniProtKB">
        <authorList>
            <consortium name="Ensembl"/>
        </authorList>
    </citation>
    <scope>IDENTIFICATION</scope>
</reference>
<dbReference type="GO" id="GO:0005576">
    <property type="term" value="C:extracellular region"/>
    <property type="evidence" value="ECO:0007669"/>
    <property type="project" value="UniProtKB-SubCell"/>
</dbReference>
<dbReference type="Pfam" id="PF13765">
    <property type="entry name" value="PRY"/>
    <property type="match status" value="1"/>
</dbReference>
<dbReference type="PANTHER" id="PTHR31594">
    <property type="entry name" value="AIG1-TYPE G DOMAIN-CONTAINING PROTEIN"/>
    <property type="match status" value="1"/>
</dbReference>
<evidence type="ECO:0000256" key="2">
    <source>
        <dbReference type="ARBA" id="ARBA00006480"/>
    </source>
</evidence>
<dbReference type="InterPro" id="IPR048997">
    <property type="entry name" value="Stonustoxin-like_helical"/>
</dbReference>
<dbReference type="InterPro" id="IPR040581">
    <property type="entry name" value="Thioredoxin_11"/>
</dbReference>
<evidence type="ECO:0000256" key="7">
    <source>
        <dbReference type="SAM" id="SignalP"/>
    </source>
</evidence>
<accession>A0A669BLP7</accession>
<dbReference type="GO" id="GO:0090729">
    <property type="term" value="F:toxin activity"/>
    <property type="evidence" value="ECO:0007669"/>
    <property type="project" value="UniProtKB-KW"/>
</dbReference>
<dbReference type="GeneTree" id="ENSGT00390000014380"/>
<dbReference type="SUPFAM" id="SSF49899">
    <property type="entry name" value="Concanavalin A-like lectins/glucanases"/>
    <property type="match status" value="1"/>
</dbReference>
<comment type="similarity">
    <text evidence="2">Belongs to the SNTX/VTX toxin family.</text>
</comment>
<evidence type="ECO:0000313" key="10">
    <source>
        <dbReference type="Proteomes" id="UP000005207"/>
    </source>
</evidence>
<keyword evidence="3" id="KW-0964">Secreted</keyword>
<keyword evidence="5" id="KW-0354">Hemolysis</keyword>
<sequence>MKSHCCSLIITSLLTLAPKTLSHICIVWLISFIPTESTETLIIFFKKHFLFVFSADFTLWDRETIKKYSTRQNQASTTYEITTSDSIETKSSLLDVDTYSKTSWLCGLTEKSGSCSYLNDNKKFKNQSRVTLQFKATTAFERLAMTHLEAKTTQIQDVIKKSNATHVVTGIQYGAHAFFVFDSEKLESSSVQQTKGRMQAAVKMIIVYSSEAKADVKLSDEEKAVTDKFSCKFYGDFILDSNPSTFEDAVKTYSQLPKLLGGNGEKAVPVKVWLTPLKKLDPTAEEMKGEICVGLLRKAENALEIIKEMEMRCNDSLDEDVVQSFPQIRNKLKRFQNLCQDSGKKLRQAMMETFPSILEGKEDETSLEKLLDNQEKSPFSLENLDKWLDNAEREINVIRSCVEVMKRIKITKDESEFDRAVLAQDVDDVLSFVFTSVETDDPYLDQMYKYLRCHDRFTPPTKDHWFFSAEVVANLRQKAEEFCSMAKGLKSSSRFSFIVASETNKKYKGATIYHYRKGRRVTEDFSKPAVPCVASVKDRQELLWYACDLTLDPNTANNYLILSEDNKKATCGAWQTYSDCPERFDTKTQVLCREGLTGCHYWEVEWSTGSSNNVGVAVTYQSIVRKGKSSEAGLGYNTKSWYFGVYEQELSARHKDKVWSESLPSTGCSRVGVFLDWPAGTLSFYKVSHNTLSHFYTFRTTFTEAVYPGLYVYNTSNYAALRPV</sequence>
<evidence type="ECO:0000256" key="3">
    <source>
        <dbReference type="ARBA" id="ARBA00022525"/>
    </source>
</evidence>
<keyword evidence="6" id="KW-0204">Cytolysis</keyword>
<comment type="subcellular location">
    <subcellularLocation>
        <location evidence="1">Secreted</location>
    </subcellularLocation>
</comment>
<dbReference type="GO" id="GO:0031640">
    <property type="term" value="P:killing of cells of another organism"/>
    <property type="evidence" value="ECO:0007669"/>
    <property type="project" value="UniProtKB-KW"/>
</dbReference>
<keyword evidence="4" id="KW-0800">Toxin</keyword>
<dbReference type="SMART" id="SM00589">
    <property type="entry name" value="PRY"/>
    <property type="match status" value="1"/>
</dbReference>
<protein>
    <submittedName>
        <fullName evidence="9">Neoverrucotoxin subunit alpha-like</fullName>
    </submittedName>
</protein>
<name>A0A669BLP7_ORENI</name>
<evidence type="ECO:0000313" key="9">
    <source>
        <dbReference type="Ensembl" id="ENSONIP00000036461.1"/>
    </source>
</evidence>
<dbReference type="InterPro" id="IPR003877">
    <property type="entry name" value="SPRY_dom"/>
</dbReference>
<dbReference type="InterPro" id="IPR003879">
    <property type="entry name" value="Butyrophylin_SPRY"/>
</dbReference>
<dbReference type="Proteomes" id="UP000005207">
    <property type="component" value="Unplaced"/>
</dbReference>
<dbReference type="PROSITE" id="PS50188">
    <property type="entry name" value="B302_SPRY"/>
    <property type="match status" value="1"/>
</dbReference>
<dbReference type="Ensembl" id="ENSONIT00000077528.1">
    <property type="protein sequence ID" value="ENSONIP00000036461.1"/>
    <property type="gene ID" value="ENSONIG00000019111.2"/>
</dbReference>
<dbReference type="Pfam" id="PF21109">
    <property type="entry name" value="Stonustoxin_helical"/>
    <property type="match status" value="1"/>
</dbReference>
<keyword evidence="10" id="KW-1185">Reference proteome</keyword>
<keyword evidence="7" id="KW-0732">Signal</keyword>
<feature type="signal peptide" evidence="7">
    <location>
        <begin position="1"/>
        <end position="22"/>
    </location>
</feature>
<dbReference type="AlphaFoldDB" id="A0A669BLP7"/>
<evidence type="ECO:0000256" key="5">
    <source>
        <dbReference type="ARBA" id="ARBA00022735"/>
    </source>
</evidence>
<dbReference type="InParanoid" id="A0A669BLP7"/>
<dbReference type="Gene3D" id="2.60.120.920">
    <property type="match status" value="1"/>
</dbReference>
<dbReference type="Pfam" id="PF18078">
    <property type="entry name" value="Thioredoxin_11"/>
    <property type="match status" value="1"/>
</dbReference>
<dbReference type="SMART" id="SM00449">
    <property type="entry name" value="SPRY"/>
    <property type="match status" value="1"/>
</dbReference>
<reference evidence="9" key="2">
    <citation type="submission" date="2025-09" db="UniProtKB">
        <authorList>
            <consortium name="Ensembl"/>
        </authorList>
    </citation>
    <scope>IDENTIFICATION</scope>
</reference>
<dbReference type="InterPro" id="IPR052090">
    <property type="entry name" value="Cytolytic_pore-forming_toxin"/>
</dbReference>
<evidence type="ECO:0000256" key="6">
    <source>
        <dbReference type="ARBA" id="ARBA00022852"/>
    </source>
</evidence>
<dbReference type="Pfam" id="PF00622">
    <property type="entry name" value="SPRY"/>
    <property type="match status" value="1"/>
</dbReference>